<comment type="caution">
    <text evidence="3">The sequence shown here is derived from an EMBL/GenBank/DDBJ whole genome shotgun (WGS) entry which is preliminary data.</text>
</comment>
<evidence type="ECO:0000313" key="4">
    <source>
        <dbReference type="Proteomes" id="UP000238823"/>
    </source>
</evidence>
<dbReference type="AlphaFoldDB" id="A0A2S9XT51"/>
<keyword evidence="2" id="KW-0812">Transmembrane</keyword>
<dbReference type="EMBL" id="PVNL01000135">
    <property type="protein sequence ID" value="PRP96047.1"/>
    <property type="molecule type" value="Genomic_DNA"/>
</dbReference>
<evidence type="ECO:0000313" key="3">
    <source>
        <dbReference type="EMBL" id="PRP96047.1"/>
    </source>
</evidence>
<evidence type="ECO:0000256" key="2">
    <source>
        <dbReference type="SAM" id="Phobius"/>
    </source>
</evidence>
<gene>
    <name evidence="3" type="ORF">ENSA7_68610</name>
</gene>
<name>A0A2S9XT51_9BACT</name>
<feature type="transmembrane region" description="Helical" evidence="2">
    <location>
        <begin position="52"/>
        <end position="70"/>
    </location>
</feature>
<dbReference type="RefSeq" id="WP_146158478.1">
    <property type="nucleotide sequence ID" value="NZ_PVNL01000135.1"/>
</dbReference>
<reference evidence="3 4" key="1">
    <citation type="submission" date="2018-03" db="EMBL/GenBank/DDBJ databases">
        <title>Draft Genome Sequences of the Obligatory Marine Myxobacteria Enhygromyxa salina SWB007.</title>
        <authorList>
            <person name="Poehlein A."/>
            <person name="Moghaddam J.A."/>
            <person name="Harms H."/>
            <person name="Alanjari M."/>
            <person name="Koenig G.M."/>
            <person name="Daniel R."/>
            <person name="Schaeberle T.F."/>
        </authorList>
    </citation>
    <scope>NUCLEOTIDE SEQUENCE [LARGE SCALE GENOMIC DNA]</scope>
    <source>
        <strain evidence="3 4">SWB007</strain>
    </source>
</reference>
<dbReference type="Proteomes" id="UP000238823">
    <property type="component" value="Unassembled WGS sequence"/>
</dbReference>
<feature type="region of interest" description="Disordered" evidence="1">
    <location>
        <begin position="223"/>
        <end position="256"/>
    </location>
</feature>
<protein>
    <submittedName>
        <fullName evidence="3">Uncharacterized protein</fullName>
    </submittedName>
</protein>
<accession>A0A2S9XT51</accession>
<dbReference type="OrthoDB" id="5514110at2"/>
<keyword evidence="2" id="KW-0472">Membrane</keyword>
<evidence type="ECO:0000256" key="1">
    <source>
        <dbReference type="SAM" id="MobiDB-lite"/>
    </source>
</evidence>
<organism evidence="3 4">
    <name type="scientific">Enhygromyxa salina</name>
    <dbReference type="NCBI Taxonomy" id="215803"/>
    <lineage>
        <taxon>Bacteria</taxon>
        <taxon>Pseudomonadati</taxon>
        <taxon>Myxococcota</taxon>
        <taxon>Polyangia</taxon>
        <taxon>Nannocystales</taxon>
        <taxon>Nannocystaceae</taxon>
        <taxon>Enhygromyxa</taxon>
    </lineage>
</organism>
<keyword evidence="2" id="KW-1133">Transmembrane helix</keyword>
<sequence>MQLPIAVATAAAWLGARLASNLSWGPPELGGQRVPDGDQDINWLLDAPWAKVALLITLAVGVMVVTNSVMRKKRGRRGIRRKPDFDLHVAKLERLPISTIAAAKAGAVHLVGTLQQGEGALGTGAHACVYQNRAKSSRATAIAAEMILLSDDSGVVGLEQLEAARVIAPREDHGPHDTIALYLGDRVEVVGELMIFEQPQPAAGQVLRGMLGGLGQIQVRVVERPQHAQPAKPAKPAPAAEPASDADDPQPDAQTP</sequence>
<proteinExistence type="predicted"/>
<feature type="compositionally biased region" description="Low complexity" evidence="1">
    <location>
        <begin position="227"/>
        <end position="243"/>
    </location>
</feature>